<sequence length="324" mass="37330">MIYLVASLIMCVSILLLLYFRAKRKMNRHLQYMTEKLNAITAEDSTERLLLVTDDQQLRDLLNEINSLLDYHQESMADLARLRISTNRMLSNVSHDLKTPLTVISGYIETIQHDKQFSDEEKELLLKKVQVKVMDVAGLINTFFDLAKLEAEDWQLEMERIQLNELCRKVILGYYDTLTTKGFAVHIDLPEVSLHMDADAAALTRILENLLSNAIRYGKDGKTVGMTLWQDEENVYIEVWDKGKGIQETDNDRIFERLYTAEDSRTSSLQGSGLGLMIAKRLTEQMQGQIHFTSIPYTKTTFTLTFPKPKIDNYAKLKKVVRIP</sequence>
<evidence type="ECO:0000256" key="7">
    <source>
        <dbReference type="ARBA" id="ARBA00022741"/>
    </source>
</evidence>
<dbReference type="STRING" id="361279.SAMN05421663_102208"/>
<evidence type="ECO:0000256" key="9">
    <source>
        <dbReference type="ARBA" id="ARBA00022840"/>
    </source>
</evidence>
<keyword evidence="5" id="KW-0808">Transferase</keyword>
<comment type="subcellular location">
    <subcellularLocation>
        <location evidence="2">Membrane</location>
        <topology evidence="2">Multi-pass membrane protein</topology>
    </subcellularLocation>
</comment>
<dbReference type="PANTHER" id="PTHR45528">
    <property type="entry name" value="SENSOR HISTIDINE KINASE CPXA"/>
    <property type="match status" value="1"/>
</dbReference>
<evidence type="ECO:0000313" key="15">
    <source>
        <dbReference type="Proteomes" id="UP000198666"/>
    </source>
</evidence>
<feature type="domain" description="Histidine kinase" evidence="13">
    <location>
        <begin position="92"/>
        <end position="310"/>
    </location>
</feature>
<dbReference type="PRINTS" id="PR00344">
    <property type="entry name" value="BCTRLSENSOR"/>
</dbReference>
<keyword evidence="7" id="KW-0547">Nucleotide-binding</keyword>
<dbReference type="InterPro" id="IPR003661">
    <property type="entry name" value="HisK_dim/P_dom"/>
</dbReference>
<evidence type="ECO:0000313" key="14">
    <source>
        <dbReference type="EMBL" id="SDC36724.1"/>
    </source>
</evidence>
<dbReference type="InterPro" id="IPR036097">
    <property type="entry name" value="HisK_dim/P_sf"/>
</dbReference>
<dbReference type="Pfam" id="PF00512">
    <property type="entry name" value="HisKA"/>
    <property type="match status" value="1"/>
</dbReference>
<dbReference type="SUPFAM" id="SSF55874">
    <property type="entry name" value="ATPase domain of HSP90 chaperone/DNA topoisomerase II/histidine kinase"/>
    <property type="match status" value="1"/>
</dbReference>
<evidence type="ECO:0000256" key="1">
    <source>
        <dbReference type="ARBA" id="ARBA00000085"/>
    </source>
</evidence>
<gene>
    <name evidence="14" type="ORF">SAMN05421663_102208</name>
</gene>
<dbReference type="SUPFAM" id="SSF47384">
    <property type="entry name" value="Homodimeric domain of signal transducing histidine kinase"/>
    <property type="match status" value="1"/>
</dbReference>
<dbReference type="EMBL" id="FMZB01000002">
    <property type="protein sequence ID" value="SDC36724.1"/>
    <property type="molecule type" value="Genomic_DNA"/>
</dbReference>
<dbReference type="SMART" id="SM00388">
    <property type="entry name" value="HisKA"/>
    <property type="match status" value="1"/>
</dbReference>
<dbReference type="OrthoDB" id="9792991at2"/>
<evidence type="ECO:0000256" key="12">
    <source>
        <dbReference type="ARBA" id="ARBA00023136"/>
    </source>
</evidence>
<accession>A0A1G6L0K0</accession>
<dbReference type="PROSITE" id="PS50109">
    <property type="entry name" value="HIS_KIN"/>
    <property type="match status" value="1"/>
</dbReference>
<dbReference type="PANTHER" id="PTHR45528:SF8">
    <property type="entry name" value="HISTIDINE KINASE"/>
    <property type="match status" value="1"/>
</dbReference>
<keyword evidence="9" id="KW-0067">ATP-binding</keyword>
<dbReference type="CDD" id="cd00082">
    <property type="entry name" value="HisKA"/>
    <property type="match status" value="1"/>
</dbReference>
<dbReference type="Gene3D" id="3.30.565.10">
    <property type="entry name" value="Histidine kinase-like ATPase, C-terminal domain"/>
    <property type="match status" value="1"/>
</dbReference>
<evidence type="ECO:0000256" key="8">
    <source>
        <dbReference type="ARBA" id="ARBA00022777"/>
    </source>
</evidence>
<dbReference type="GO" id="GO:0005886">
    <property type="term" value="C:plasma membrane"/>
    <property type="evidence" value="ECO:0007669"/>
    <property type="project" value="TreeGrafter"/>
</dbReference>
<evidence type="ECO:0000256" key="10">
    <source>
        <dbReference type="ARBA" id="ARBA00022989"/>
    </source>
</evidence>
<keyword evidence="11" id="KW-0902">Two-component regulatory system</keyword>
<keyword evidence="10" id="KW-1133">Transmembrane helix</keyword>
<comment type="catalytic activity">
    <reaction evidence="1">
        <text>ATP + protein L-histidine = ADP + protein N-phospho-L-histidine.</text>
        <dbReference type="EC" id="2.7.13.3"/>
    </reaction>
</comment>
<organism evidence="14 15">
    <name type="scientific">Terribacillus halophilus</name>
    <dbReference type="NCBI Taxonomy" id="361279"/>
    <lineage>
        <taxon>Bacteria</taxon>
        <taxon>Bacillati</taxon>
        <taxon>Bacillota</taxon>
        <taxon>Bacilli</taxon>
        <taxon>Bacillales</taxon>
        <taxon>Bacillaceae</taxon>
        <taxon>Terribacillus</taxon>
    </lineage>
</organism>
<keyword evidence="15" id="KW-1185">Reference proteome</keyword>
<dbReference type="EC" id="2.7.13.3" evidence="3"/>
<dbReference type="InterPro" id="IPR050398">
    <property type="entry name" value="HssS/ArlS-like"/>
</dbReference>
<name>A0A1G6L0K0_9BACI</name>
<evidence type="ECO:0000256" key="5">
    <source>
        <dbReference type="ARBA" id="ARBA00022679"/>
    </source>
</evidence>
<evidence type="ECO:0000256" key="3">
    <source>
        <dbReference type="ARBA" id="ARBA00012438"/>
    </source>
</evidence>
<protein>
    <recommendedName>
        <fullName evidence="3">histidine kinase</fullName>
        <ecNumber evidence="3">2.7.13.3</ecNumber>
    </recommendedName>
</protein>
<dbReference type="Proteomes" id="UP000198666">
    <property type="component" value="Unassembled WGS sequence"/>
</dbReference>
<reference evidence="15" key="1">
    <citation type="submission" date="2016-10" db="EMBL/GenBank/DDBJ databases">
        <authorList>
            <person name="Varghese N."/>
            <person name="Submissions S."/>
        </authorList>
    </citation>
    <scope>NUCLEOTIDE SEQUENCE [LARGE SCALE GENOMIC DNA]</scope>
    <source>
        <strain evidence="15">DSM 21620</strain>
    </source>
</reference>
<evidence type="ECO:0000256" key="6">
    <source>
        <dbReference type="ARBA" id="ARBA00022692"/>
    </source>
</evidence>
<dbReference type="AlphaFoldDB" id="A0A1G6L0K0"/>
<dbReference type="InterPro" id="IPR003594">
    <property type="entry name" value="HATPase_dom"/>
</dbReference>
<dbReference type="Gene3D" id="1.10.287.130">
    <property type="match status" value="1"/>
</dbReference>
<keyword evidence="12" id="KW-0472">Membrane</keyword>
<keyword evidence="8 14" id="KW-0418">Kinase</keyword>
<evidence type="ECO:0000259" key="13">
    <source>
        <dbReference type="PROSITE" id="PS50109"/>
    </source>
</evidence>
<dbReference type="InterPro" id="IPR005467">
    <property type="entry name" value="His_kinase_dom"/>
</dbReference>
<evidence type="ECO:0000256" key="2">
    <source>
        <dbReference type="ARBA" id="ARBA00004141"/>
    </source>
</evidence>
<dbReference type="FunFam" id="3.30.565.10:FF:000013">
    <property type="entry name" value="Two-component sensor histidine kinase"/>
    <property type="match status" value="1"/>
</dbReference>
<dbReference type="RefSeq" id="WP_093726057.1">
    <property type="nucleotide sequence ID" value="NZ_FMZB01000002.1"/>
</dbReference>
<evidence type="ECO:0000256" key="4">
    <source>
        <dbReference type="ARBA" id="ARBA00022553"/>
    </source>
</evidence>
<dbReference type="InterPro" id="IPR036890">
    <property type="entry name" value="HATPase_C_sf"/>
</dbReference>
<dbReference type="Pfam" id="PF02518">
    <property type="entry name" value="HATPase_c"/>
    <property type="match status" value="1"/>
</dbReference>
<dbReference type="GO" id="GO:0005524">
    <property type="term" value="F:ATP binding"/>
    <property type="evidence" value="ECO:0007669"/>
    <property type="project" value="UniProtKB-KW"/>
</dbReference>
<proteinExistence type="predicted"/>
<dbReference type="InterPro" id="IPR004358">
    <property type="entry name" value="Sig_transdc_His_kin-like_C"/>
</dbReference>
<evidence type="ECO:0000256" key="11">
    <source>
        <dbReference type="ARBA" id="ARBA00023012"/>
    </source>
</evidence>
<keyword evidence="6" id="KW-0812">Transmembrane</keyword>
<dbReference type="GO" id="GO:0000155">
    <property type="term" value="F:phosphorelay sensor kinase activity"/>
    <property type="evidence" value="ECO:0007669"/>
    <property type="project" value="InterPro"/>
</dbReference>
<dbReference type="SMART" id="SM00387">
    <property type="entry name" value="HATPase_c"/>
    <property type="match status" value="1"/>
</dbReference>
<keyword evidence="4" id="KW-0597">Phosphoprotein</keyword>